<dbReference type="InterPro" id="IPR029032">
    <property type="entry name" value="AhpD-like"/>
</dbReference>
<protein>
    <recommendedName>
        <fullName evidence="1">Carboxymuconolactone decarboxylase-like domain-containing protein</fullName>
    </recommendedName>
</protein>
<comment type="caution">
    <text evidence="2">The sequence shown here is derived from an EMBL/GenBank/DDBJ whole genome shotgun (WGS) entry which is preliminary data.</text>
</comment>
<dbReference type="SUPFAM" id="SSF69118">
    <property type="entry name" value="AhpD-like"/>
    <property type="match status" value="1"/>
</dbReference>
<accession>A0A178Z9X2</accession>
<organism evidence="2 3">
    <name type="scientific">Fonsecaea erecta</name>
    <dbReference type="NCBI Taxonomy" id="1367422"/>
    <lineage>
        <taxon>Eukaryota</taxon>
        <taxon>Fungi</taxon>
        <taxon>Dikarya</taxon>
        <taxon>Ascomycota</taxon>
        <taxon>Pezizomycotina</taxon>
        <taxon>Eurotiomycetes</taxon>
        <taxon>Chaetothyriomycetidae</taxon>
        <taxon>Chaetothyriales</taxon>
        <taxon>Herpotrichiellaceae</taxon>
        <taxon>Fonsecaea</taxon>
    </lineage>
</organism>
<dbReference type="GeneID" id="30012868"/>
<dbReference type="EMBL" id="LVYI01000008">
    <property type="protein sequence ID" value="OAP56588.1"/>
    <property type="molecule type" value="Genomic_DNA"/>
</dbReference>
<dbReference type="GO" id="GO:0051920">
    <property type="term" value="F:peroxiredoxin activity"/>
    <property type="evidence" value="ECO:0007669"/>
    <property type="project" value="InterPro"/>
</dbReference>
<evidence type="ECO:0000313" key="3">
    <source>
        <dbReference type="Proteomes" id="UP000078343"/>
    </source>
</evidence>
<sequence>MRLSYVSDSDLLTSTSDRAVIDRIRHRRGDLGLAALDRALLHATPLADGWNSFFDAVRNRCSLRGDLRELAICRVAALNQAWYEWNAHEPLALQEGVSEKGVKGLVVLDGPDEEIGETRGYEAGLTRTQIAVKKYTDAMTRFVTVPQDIFGQLSRVGLNEREIIELTMTIAGYNCVSRFLVALDIGEQNGKGPIL</sequence>
<dbReference type="PANTHER" id="PTHR34846">
    <property type="entry name" value="4-CARBOXYMUCONOLACTONE DECARBOXYLASE FAMILY PROTEIN (AFU_ORTHOLOGUE AFUA_6G11590)"/>
    <property type="match status" value="1"/>
</dbReference>
<reference evidence="2 3" key="1">
    <citation type="submission" date="2016-04" db="EMBL/GenBank/DDBJ databases">
        <title>Draft genome of Fonsecaea erecta CBS 125763.</title>
        <authorList>
            <person name="Weiss V.A."/>
            <person name="Vicente V.A."/>
            <person name="Raittz R.T."/>
            <person name="Moreno L.F."/>
            <person name="De Souza E.M."/>
            <person name="Pedrosa F.O."/>
            <person name="Steffens M.B."/>
            <person name="Faoro H."/>
            <person name="Tadra-Sfeir M.Z."/>
            <person name="Najafzadeh M.J."/>
            <person name="Felipe M.S."/>
            <person name="Teixeira M."/>
            <person name="Sun J."/>
            <person name="Xi L."/>
            <person name="Gomes R."/>
            <person name="De Azevedo C.M."/>
            <person name="Salgado C.G."/>
            <person name="Da Silva M.B."/>
            <person name="Nascimento M.F."/>
            <person name="Queiroz-Telles F."/>
            <person name="Attili D.S."/>
            <person name="Gorbushina A."/>
        </authorList>
    </citation>
    <scope>NUCLEOTIDE SEQUENCE [LARGE SCALE GENOMIC DNA]</scope>
    <source>
        <strain evidence="2 3">CBS 125763</strain>
    </source>
</reference>
<evidence type="ECO:0000313" key="2">
    <source>
        <dbReference type="EMBL" id="OAP56588.1"/>
    </source>
</evidence>
<dbReference type="InterPro" id="IPR003779">
    <property type="entry name" value="CMD-like"/>
</dbReference>
<dbReference type="Proteomes" id="UP000078343">
    <property type="component" value="Unassembled WGS sequence"/>
</dbReference>
<feature type="domain" description="Carboxymuconolactone decarboxylase-like" evidence="1">
    <location>
        <begin position="46"/>
        <end position="102"/>
    </location>
</feature>
<dbReference type="Pfam" id="PF02627">
    <property type="entry name" value="CMD"/>
    <property type="match status" value="1"/>
</dbReference>
<proteinExistence type="predicted"/>
<dbReference type="RefSeq" id="XP_018689955.1">
    <property type="nucleotide sequence ID" value="XM_018840208.1"/>
</dbReference>
<dbReference type="AlphaFoldDB" id="A0A178Z9X2"/>
<dbReference type="PANTHER" id="PTHR34846:SF11">
    <property type="entry name" value="4-CARBOXYMUCONOLACTONE DECARBOXYLASE FAMILY PROTEIN (AFU_ORTHOLOGUE AFUA_6G11590)"/>
    <property type="match status" value="1"/>
</dbReference>
<dbReference type="Gene3D" id="1.20.1290.10">
    <property type="entry name" value="AhpD-like"/>
    <property type="match status" value="1"/>
</dbReference>
<gene>
    <name evidence="2" type="ORF">AYL99_08700</name>
</gene>
<name>A0A178Z9X2_9EURO</name>
<keyword evidence="3" id="KW-1185">Reference proteome</keyword>
<dbReference type="OrthoDB" id="9998495at2759"/>
<evidence type="ECO:0000259" key="1">
    <source>
        <dbReference type="Pfam" id="PF02627"/>
    </source>
</evidence>